<accession>A0ABV7GPC4</accession>
<dbReference type="Proteomes" id="UP001595632">
    <property type="component" value="Unassembled WGS sequence"/>
</dbReference>
<keyword evidence="4 8" id="KW-0378">Hydrolase</keyword>
<evidence type="ECO:0000256" key="2">
    <source>
        <dbReference type="ARBA" id="ARBA00022670"/>
    </source>
</evidence>
<evidence type="ECO:0000313" key="10">
    <source>
        <dbReference type="Proteomes" id="UP001595632"/>
    </source>
</evidence>
<dbReference type="EC" id="3.4.-.-" evidence="8"/>
<keyword evidence="10" id="KW-1185">Reference proteome</keyword>
<keyword evidence="3" id="KW-0227">DNA damage</keyword>
<evidence type="ECO:0000256" key="8">
    <source>
        <dbReference type="RuleBase" id="RU364100"/>
    </source>
</evidence>
<comment type="similarity">
    <text evidence="1 8">Belongs to the SOS response-associated peptidase family.</text>
</comment>
<evidence type="ECO:0000256" key="1">
    <source>
        <dbReference type="ARBA" id="ARBA00008136"/>
    </source>
</evidence>
<evidence type="ECO:0000256" key="4">
    <source>
        <dbReference type="ARBA" id="ARBA00022801"/>
    </source>
</evidence>
<dbReference type="PANTHER" id="PTHR13604:SF0">
    <property type="entry name" value="ABASIC SITE PROCESSING PROTEIN HMCES"/>
    <property type="match status" value="1"/>
</dbReference>
<dbReference type="GO" id="GO:0016787">
    <property type="term" value="F:hydrolase activity"/>
    <property type="evidence" value="ECO:0007669"/>
    <property type="project" value="UniProtKB-KW"/>
</dbReference>
<dbReference type="InterPro" id="IPR036590">
    <property type="entry name" value="SRAP-like"/>
</dbReference>
<organism evidence="9 10">
    <name type="scientific">Psychromarinibacter halotolerans</name>
    <dbReference type="NCBI Taxonomy" id="1775175"/>
    <lineage>
        <taxon>Bacteria</taxon>
        <taxon>Pseudomonadati</taxon>
        <taxon>Pseudomonadota</taxon>
        <taxon>Alphaproteobacteria</taxon>
        <taxon>Rhodobacterales</taxon>
        <taxon>Paracoccaceae</taxon>
        <taxon>Psychromarinibacter</taxon>
    </lineage>
</organism>
<comment type="caution">
    <text evidence="9">The sequence shown here is derived from an EMBL/GenBank/DDBJ whole genome shotgun (WGS) entry which is preliminary data.</text>
</comment>
<dbReference type="Gene3D" id="3.90.1680.10">
    <property type="entry name" value="SOS response associated peptidase-like"/>
    <property type="match status" value="1"/>
</dbReference>
<evidence type="ECO:0000256" key="3">
    <source>
        <dbReference type="ARBA" id="ARBA00022763"/>
    </source>
</evidence>
<protein>
    <recommendedName>
        <fullName evidence="8">Abasic site processing protein</fullName>
        <ecNumber evidence="8">3.4.-.-</ecNumber>
    </recommendedName>
</protein>
<evidence type="ECO:0000256" key="7">
    <source>
        <dbReference type="ARBA" id="ARBA00023239"/>
    </source>
</evidence>
<dbReference type="PANTHER" id="PTHR13604">
    <property type="entry name" value="DC12-RELATED"/>
    <property type="match status" value="1"/>
</dbReference>
<dbReference type="RefSeq" id="WP_275631618.1">
    <property type="nucleotide sequence ID" value="NZ_JARGYD010000002.1"/>
</dbReference>
<evidence type="ECO:0000256" key="6">
    <source>
        <dbReference type="ARBA" id="ARBA00023125"/>
    </source>
</evidence>
<name>A0ABV7GPC4_9RHOB</name>
<dbReference type="SUPFAM" id="SSF143081">
    <property type="entry name" value="BB1717-like"/>
    <property type="match status" value="1"/>
</dbReference>
<dbReference type="EMBL" id="JBHRTB010000010">
    <property type="protein sequence ID" value="MFC3142146.1"/>
    <property type="molecule type" value="Genomic_DNA"/>
</dbReference>
<keyword evidence="7" id="KW-0456">Lyase</keyword>
<evidence type="ECO:0000256" key="5">
    <source>
        <dbReference type="ARBA" id="ARBA00023124"/>
    </source>
</evidence>
<evidence type="ECO:0000313" key="9">
    <source>
        <dbReference type="EMBL" id="MFC3142146.1"/>
    </source>
</evidence>
<dbReference type="Pfam" id="PF02586">
    <property type="entry name" value="SRAP"/>
    <property type="match status" value="1"/>
</dbReference>
<keyword evidence="6" id="KW-0238">DNA-binding</keyword>
<reference evidence="10" key="1">
    <citation type="journal article" date="2019" name="Int. J. Syst. Evol. Microbiol.">
        <title>The Global Catalogue of Microorganisms (GCM) 10K type strain sequencing project: providing services to taxonomists for standard genome sequencing and annotation.</title>
        <authorList>
            <consortium name="The Broad Institute Genomics Platform"/>
            <consortium name="The Broad Institute Genome Sequencing Center for Infectious Disease"/>
            <person name="Wu L."/>
            <person name="Ma J."/>
        </authorList>
    </citation>
    <scope>NUCLEOTIDE SEQUENCE [LARGE SCALE GENOMIC DNA]</scope>
    <source>
        <strain evidence="10">KCTC 52366</strain>
    </source>
</reference>
<keyword evidence="2 8" id="KW-0645">Protease</keyword>
<sequence length="206" mass="22400">MPGRLFLTASLSGVADFLGVDATGVAPDPPRFNMAPGEQVLTCPPDRTLTQMRWGMIPVGRVNARGRPVMETIVNARSETVFSKSAFDGVTRALVPANGWYEWTGEKRKKTAWRIARRDGRLLAFAAIFDVWNGPGGVRLPQVATVTCPPSGDVKHIHDRMGVLLDPDQFPIWLGDDTEAAASLMRPYPDGSLLVETATGVDWTAP</sequence>
<gene>
    <name evidence="9" type="ORF">ACFOGP_05465</name>
</gene>
<proteinExistence type="inferred from homology"/>
<dbReference type="InterPro" id="IPR003738">
    <property type="entry name" value="SRAP"/>
</dbReference>
<keyword evidence="5" id="KW-0190">Covalent protein-DNA linkage</keyword>